<dbReference type="RefSeq" id="WP_342854514.1">
    <property type="nucleotide sequence ID" value="NZ_JBBMRA010000009.1"/>
</dbReference>
<dbReference type="InterPro" id="IPR003593">
    <property type="entry name" value="AAA+_ATPase"/>
</dbReference>
<feature type="domain" description="AAA+ ATPase" evidence="4">
    <location>
        <begin position="211"/>
        <end position="393"/>
    </location>
</feature>
<organism evidence="5 6">
    <name type="scientific">Neptuniibacter pectenicola</name>
    <dbReference type="NCBI Taxonomy" id="1806669"/>
    <lineage>
        <taxon>Bacteria</taxon>
        <taxon>Pseudomonadati</taxon>
        <taxon>Pseudomonadota</taxon>
        <taxon>Gammaproteobacteria</taxon>
        <taxon>Oceanospirillales</taxon>
        <taxon>Oceanospirillaceae</taxon>
        <taxon>Neptuniibacter</taxon>
    </lineage>
</organism>
<dbReference type="InterPro" id="IPR014721">
    <property type="entry name" value="Ribsml_uS5_D2-typ_fold_subgr"/>
</dbReference>
<evidence type="ECO:0000313" key="6">
    <source>
        <dbReference type="Proteomes" id="UP001449225"/>
    </source>
</evidence>
<dbReference type="Pfam" id="PF13541">
    <property type="entry name" value="ChlI"/>
    <property type="match status" value="1"/>
</dbReference>
<dbReference type="InterPro" id="IPR045006">
    <property type="entry name" value="CHLI-like"/>
</dbReference>
<evidence type="ECO:0000259" key="4">
    <source>
        <dbReference type="SMART" id="SM00382"/>
    </source>
</evidence>
<dbReference type="InterPro" id="IPR027417">
    <property type="entry name" value="P-loop_NTPase"/>
</dbReference>
<reference evidence="5 6" key="1">
    <citation type="submission" date="2024-03" db="EMBL/GenBank/DDBJ databases">
        <title>Community enrichment and isolation of bacterial strains for fucoidan degradation.</title>
        <authorList>
            <person name="Sichert A."/>
        </authorList>
    </citation>
    <scope>NUCLEOTIDE SEQUENCE [LARGE SCALE GENOMIC DNA]</scope>
    <source>
        <strain evidence="5 6">AS76</strain>
    </source>
</reference>
<dbReference type="NCBIfam" id="NF007365">
    <property type="entry name" value="PRK09862.1"/>
    <property type="match status" value="1"/>
</dbReference>
<evidence type="ECO:0000256" key="2">
    <source>
        <dbReference type="ARBA" id="ARBA00022741"/>
    </source>
</evidence>
<dbReference type="Gene3D" id="3.40.50.300">
    <property type="entry name" value="P-loop containing nucleotide triphosphate hydrolases"/>
    <property type="match status" value="1"/>
</dbReference>
<dbReference type="InterPro" id="IPR020568">
    <property type="entry name" value="Ribosomal_Su5_D2-typ_SF"/>
</dbReference>
<dbReference type="InterPro" id="IPR001208">
    <property type="entry name" value="MCM_dom"/>
</dbReference>
<accession>A0ABU9TUE3</accession>
<keyword evidence="2" id="KW-0547">Nucleotide-binding</keyword>
<sequence length="504" mass="54361">MSLAIVYTRAQVGIDAPLVTVEVHLSGGLPSFSIVGLPETAVKESRERVRSALINSGYDFPQRRITVNLAPADLPKEGGRYDLAIAMGILAASAQVSAESLTSLELIGELALSGALRPVAGVLPVALACREAKRGLLLPAANGDDATLASGLNVYPANHLLDVCAHLKGEQLISCAIAKSFEHSYQAVYPDLSDVKGQFQAKRALEIAAAGSHNLLLVGPPGSGKSMLANRLPGLLPDMTESERLQVASIHSIAQRSGGEGLMCQRPFRAPHHTASSVALVGGGGNPKPGEISLAHQGVLFLDELPEFSRKVLEVLREPIESGEILISRAARQSVFPARFQLVTAMNPCPCGYYSDGSERCRCSPDQVRRYQSRVSGPLLDRIDLQLSVQALSQKELMAFPEAQETSEQVRARVILSRGRQIERQGYPNQLLEGKQLEQICCIGEADKEMLAQALEKLQLSARAYHRVLRVARTIADLAGVDQVERNHLLEALSYRVSARTVLQ</sequence>
<dbReference type="SMART" id="SM00382">
    <property type="entry name" value="AAA"/>
    <property type="match status" value="1"/>
</dbReference>
<comment type="similarity">
    <text evidence="1">Belongs to the Mg-chelatase subunits D/I family. ComM subfamily.</text>
</comment>
<comment type="caution">
    <text evidence="5">The sequence shown here is derived from an EMBL/GenBank/DDBJ whole genome shotgun (WGS) entry which is preliminary data.</text>
</comment>
<dbReference type="Gene3D" id="3.30.230.10">
    <property type="match status" value="1"/>
</dbReference>
<evidence type="ECO:0000256" key="1">
    <source>
        <dbReference type="ARBA" id="ARBA00006354"/>
    </source>
</evidence>
<dbReference type="SUPFAM" id="SSF52540">
    <property type="entry name" value="P-loop containing nucleoside triphosphate hydrolases"/>
    <property type="match status" value="1"/>
</dbReference>
<dbReference type="InterPro" id="IPR000523">
    <property type="entry name" value="Mg_chelatse_chII-like_cat_dom"/>
</dbReference>
<gene>
    <name evidence="5" type="ORF">WNY58_10745</name>
</gene>
<evidence type="ECO:0000313" key="5">
    <source>
        <dbReference type="EMBL" id="MEM5536869.1"/>
    </source>
</evidence>
<dbReference type="EMBL" id="JBBMRA010000009">
    <property type="protein sequence ID" value="MEM5536869.1"/>
    <property type="molecule type" value="Genomic_DNA"/>
</dbReference>
<keyword evidence="3" id="KW-0067">ATP-binding</keyword>
<dbReference type="Pfam" id="PF01078">
    <property type="entry name" value="Mg_chelatase"/>
    <property type="match status" value="1"/>
</dbReference>
<name>A0ABU9TUE3_9GAMM</name>
<dbReference type="Pfam" id="PF13335">
    <property type="entry name" value="Mg_chelatase_C"/>
    <property type="match status" value="1"/>
</dbReference>
<dbReference type="PANTHER" id="PTHR32039">
    <property type="entry name" value="MAGNESIUM-CHELATASE SUBUNIT CHLI"/>
    <property type="match status" value="1"/>
</dbReference>
<dbReference type="Proteomes" id="UP001449225">
    <property type="component" value="Unassembled WGS sequence"/>
</dbReference>
<proteinExistence type="inferred from homology"/>
<dbReference type="PRINTS" id="PR01657">
    <property type="entry name" value="MCMFAMILY"/>
</dbReference>
<dbReference type="NCBIfam" id="TIGR00368">
    <property type="entry name" value="YifB family Mg chelatase-like AAA ATPase"/>
    <property type="match status" value="1"/>
</dbReference>
<keyword evidence="6" id="KW-1185">Reference proteome</keyword>
<dbReference type="PANTHER" id="PTHR32039:SF7">
    <property type="entry name" value="COMPETENCE PROTEIN COMM"/>
    <property type="match status" value="1"/>
</dbReference>
<protein>
    <submittedName>
        <fullName evidence="5">YifB family Mg chelatase-like AAA ATPase</fullName>
    </submittedName>
</protein>
<evidence type="ECO:0000256" key="3">
    <source>
        <dbReference type="ARBA" id="ARBA00022840"/>
    </source>
</evidence>
<dbReference type="InterPro" id="IPR004482">
    <property type="entry name" value="Mg_chelat-rel"/>
</dbReference>
<dbReference type="InterPro" id="IPR025158">
    <property type="entry name" value="Mg_chelat-rel_C"/>
</dbReference>
<dbReference type="SUPFAM" id="SSF54211">
    <property type="entry name" value="Ribosomal protein S5 domain 2-like"/>
    <property type="match status" value="1"/>
</dbReference>